<dbReference type="GO" id="GO:0070507">
    <property type="term" value="P:regulation of microtubule cytoskeleton organization"/>
    <property type="evidence" value="ECO:0007669"/>
    <property type="project" value="TreeGrafter"/>
</dbReference>
<feature type="compositionally biased region" description="Basic and acidic residues" evidence="6">
    <location>
        <begin position="126"/>
        <end position="142"/>
    </location>
</feature>
<keyword evidence="3" id="KW-0547">Nucleotide-binding</keyword>
<dbReference type="InterPro" id="IPR050591">
    <property type="entry name" value="GSK-3"/>
</dbReference>
<accession>A0A016TQA9</accession>
<dbReference type="GO" id="GO:0005829">
    <property type="term" value="C:cytosol"/>
    <property type="evidence" value="ECO:0007669"/>
    <property type="project" value="TreeGrafter"/>
</dbReference>
<evidence type="ECO:0000256" key="5">
    <source>
        <dbReference type="ARBA" id="ARBA00022840"/>
    </source>
</evidence>
<dbReference type="OrthoDB" id="272141at2759"/>
<dbReference type="GO" id="GO:0004674">
    <property type="term" value="F:protein serine/threonine kinase activity"/>
    <property type="evidence" value="ECO:0007669"/>
    <property type="project" value="UniProtKB-KW"/>
</dbReference>
<evidence type="ECO:0000256" key="3">
    <source>
        <dbReference type="ARBA" id="ARBA00022741"/>
    </source>
</evidence>
<sequence length="142" mass="15142">MQVEMGPPPVVHGGGPKIVGHLPPTIERRSPTCPRSCPPSALLGSGGVCDMVSTQHIIFTSLDILVFRASTPQEAIDLISTIIEYTPSARPSPQQACLHAFFDELRMPDTKLPSGRPLPPLEMDGEENRAGHGGHDSAAEQS</sequence>
<protein>
    <recommendedName>
        <fullName evidence="9">Protein kinase domain-containing protein</fullName>
    </recommendedName>
</protein>
<dbReference type="AlphaFoldDB" id="A0A016TQA9"/>
<evidence type="ECO:0000313" key="7">
    <source>
        <dbReference type="EMBL" id="EYC04832.1"/>
    </source>
</evidence>
<dbReference type="SUPFAM" id="SSF56112">
    <property type="entry name" value="Protein kinase-like (PK-like)"/>
    <property type="match status" value="1"/>
</dbReference>
<gene>
    <name evidence="7" type="primary">Acey_s0085.g1817</name>
    <name evidence="7" type="ORF">Y032_0085g1817</name>
</gene>
<dbReference type="GO" id="GO:0030154">
    <property type="term" value="P:cell differentiation"/>
    <property type="evidence" value="ECO:0007669"/>
    <property type="project" value="TreeGrafter"/>
</dbReference>
<evidence type="ECO:0000256" key="1">
    <source>
        <dbReference type="ARBA" id="ARBA00022527"/>
    </source>
</evidence>
<dbReference type="EMBL" id="JARK01001421">
    <property type="protein sequence ID" value="EYC04832.1"/>
    <property type="molecule type" value="Genomic_DNA"/>
</dbReference>
<evidence type="ECO:0000256" key="6">
    <source>
        <dbReference type="SAM" id="MobiDB-lite"/>
    </source>
</evidence>
<dbReference type="InterPro" id="IPR011009">
    <property type="entry name" value="Kinase-like_dom_sf"/>
</dbReference>
<evidence type="ECO:0000256" key="4">
    <source>
        <dbReference type="ARBA" id="ARBA00022777"/>
    </source>
</evidence>
<dbReference type="GO" id="GO:0090090">
    <property type="term" value="P:negative regulation of canonical Wnt signaling pathway"/>
    <property type="evidence" value="ECO:0007669"/>
    <property type="project" value="TreeGrafter"/>
</dbReference>
<dbReference type="STRING" id="53326.A0A016TQA9"/>
<dbReference type="GO" id="GO:0007165">
    <property type="term" value="P:signal transduction"/>
    <property type="evidence" value="ECO:0007669"/>
    <property type="project" value="TreeGrafter"/>
</dbReference>
<keyword evidence="1" id="KW-0723">Serine/threonine-protein kinase</keyword>
<keyword evidence="4" id="KW-0418">Kinase</keyword>
<organism evidence="7 8">
    <name type="scientific">Ancylostoma ceylanicum</name>
    <dbReference type="NCBI Taxonomy" id="53326"/>
    <lineage>
        <taxon>Eukaryota</taxon>
        <taxon>Metazoa</taxon>
        <taxon>Ecdysozoa</taxon>
        <taxon>Nematoda</taxon>
        <taxon>Chromadorea</taxon>
        <taxon>Rhabditida</taxon>
        <taxon>Rhabditina</taxon>
        <taxon>Rhabditomorpha</taxon>
        <taxon>Strongyloidea</taxon>
        <taxon>Ancylostomatidae</taxon>
        <taxon>Ancylostomatinae</taxon>
        <taxon>Ancylostoma</taxon>
    </lineage>
</organism>
<name>A0A016TQA9_9BILA</name>
<dbReference type="GO" id="GO:0005634">
    <property type="term" value="C:nucleus"/>
    <property type="evidence" value="ECO:0007669"/>
    <property type="project" value="TreeGrafter"/>
</dbReference>
<proteinExistence type="predicted"/>
<keyword evidence="2" id="KW-0808">Transferase</keyword>
<comment type="caution">
    <text evidence="7">The sequence shown here is derived from an EMBL/GenBank/DDBJ whole genome shotgun (WGS) entry which is preliminary data.</text>
</comment>
<reference evidence="8" key="1">
    <citation type="journal article" date="2015" name="Nat. Genet.">
        <title>The genome and transcriptome of the zoonotic hookworm Ancylostoma ceylanicum identify infection-specific gene families.</title>
        <authorList>
            <person name="Schwarz E.M."/>
            <person name="Hu Y."/>
            <person name="Antoshechkin I."/>
            <person name="Miller M.M."/>
            <person name="Sternberg P.W."/>
            <person name="Aroian R.V."/>
        </authorList>
    </citation>
    <scope>NUCLEOTIDE SEQUENCE</scope>
    <source>
        <strain evidence="8">HY135</strain>
    </source>
</reference>
<dbReference type="Proteomes" id="UP000024635">
    <property type="component" value="Unassembled WGS sequence"/>
</dbReference>
<evidence type="ECO:0000313" key="8">
    <source>
        <dbReference type="Proteomes" id="UP000024635"/>
    </source>
</evidence>
<dbReference type="GO" id="GO:0032436">
    <property type="term" value="P:positive regulation of proteasomal ubiquitin-dependent protein catabolic process"/>
    <property type="evidence" value="ECO:0007669"/>
    <property type="project" value="TreeGrafter"/>
</dbReference>
<dbReference type="Gene3D" id="1.10.510.10">
    <property type="entry name" value="Transferase(Phosphotransferase) domain 1"/>
    <property type="match status" value="1"/>
</dbReference>
<feature type="region of interest" description="Disordered" evidence="6">
    <location>
        <begin position="108"/>
        <end position="142"/>
    </location>
</feature>
<evidence type="ECO:0000256" key="2">
    <source>
        <dbReference type="ARBA" id="ARBA00022679"/>
    </source>
</evidence>
<dbReference type="GO" id="GO:0005524">
    <property type="term" value="F:ATP binding"/>
    <property type="evidence" value="ECO:0007669"/>
    <property type="project" value="UniProtKB-KW"/>
</dbReference>
<dbReference type="GO" id="GO:0030424">
    <property type="term" value="C:axon"/>
    <property type="evidence" value="ECO:0007669"/>
    <property type="project" value="TreeGrafter"/>
</dbReference>
<keyword evidence="8" id="KW-1185">Reference proteome</keyword>
<dbReference type="PANTHER" id="PTHR24057">
    <property type="entry name" value="GLYCOGEN SYNTHASE KINASE-3 ALPHA"/>
    <property type="match status" value="1"/>
</dbReference>
<keyword evidence="5" id="KW-0067">ATP-binding</keyword>
<dbReference type="PANTHER" id="PTHR24057:SF0">
    <property type="entry name" value="PROTEIN KINASE SHAGGY-RELATED"/>
    <property type="match status" value="1"/>
</dbReference>
<evidence type="ECO:0008006" key="9">
    <source>
        <dbReference type="Google" id="ProtNLM"/>
    </source>
</evidence>